<reference evidence="1" key="1">
    <citation type="journal article" date="2019" name="bioRxiv">
        <title>The Genome of the Zebra Mussel, Dreissena polymorpha: A Resource for Invasive Species Research.</title>
        <authorList>
            <person name="McCartney M.A."/>
            <person name="Auch B."/>
            <person name="Kono T."/>
            <person name="Mallez S."/>
            <person name="Zhang Y."/>
            <person name="Obille A."/>
            <person name="Becker A."/>
            <person name="Abrahante J.E."/>
            <person name="Garbe J."/>
            <person name="Badalamenti J.P."/>
            <person name="Herman A."/>
            <person name="Mangelson H."/>
            <person name="Liachko I."/>
            <person name="Sullivan S."/>
            <person name="Sone E.D."/>
            <person name="Koren S."/>
            <person name="Silverstein K.A.T."/>
            <person name="Beckman K.B."/>
            <person name="Gohl D.M."/>
        </authorList>
    </citation>
    <scope>NUCLEOTIDE SEQUENCE</scope>
    <source>
        <strain evidence="1">Duluth1</strain>
        <tissue evidence="1">Whole animal</tissue>
    </source>
</reference>
<dbReference type="EMBL" id="JAIWYP010000003">
    <property type="protein sequence ID" value="KAH3845539.1"/>
    <property type="molecule type" value="Genomic_DNA"/>
</dbReference>
<reference evidence="1" key="2">
    <citation type="submission" date="2020-11" db="EMBL/GenBank/DDBJ databases">
        <authorList>
            <person name="McCartney M.A."/>
            <person name="Auch B."/>
            <person name="Kono T."/>
            <person name="Mallez S."/>
            <person name="Becker A."/>
            <person name="Gohl D.M."/>
            <person name="Silverstein K.A.T."/>
            <person name="Koren S."/>
            <person name="Bechman K.B."/>
            <person name="Herman A."/>
            <person name="Abrahante J.E."/>
            <person name="Garbe J."/>
        </authorList>
    </citation>
    <scope>NUCLEOTIDE SEQUENCE</scope>
    <source>
        <strain evidence="1">Duluth1</strain>
        <tissue evidence="1">Whole animal</tissue>
    </source>
</reference>
<evidence type="ECO:0000313" key="1">
    <source>
        <dbReference type="EMBL" id="KAH3845539.1"/>
    </source>
</evidence>
<protein>
    <submittedName>
        <fullName evidence="1">Uncharacterized protein</fullName>
    </submittedName>
</protein>
<name>A0A9D4KTW0_DREPO</name>
<keyword evidence="2" id="KW-1185">Reference proteome</keyword>
<gene>
    <name evidence="1" type="ORF">DPMN_087820</name>
</gene>
<organism evidence="1 2">
    <name type="scientific">Dreissena polymorpha</name>
    <name type="common">Zebra mussel</name>
    <name type="synonym">Mytilus polymorpha</name>
    <dbReference type="NCBI Taxonomy" id="45954"/>
    <lineage>
        <taxon>Eukaryota</taxon>
        <taxon>Metazoa</taxon>
        <taxon>Spiralia</taxon>
        <taxon>Lophotrochozoa</taxon>
        <taxon>Mollusca</taxon>
        <taxon>Bivalvia</taxon>
        <taxon>Autobranchia</taxon>
        <taxon>Heteroconchia</taxon>
        <taxon>Euheterodonta</taxon>
        <taxon>Imparidentia</taxon>
        <taxon>Neoheterodontei</taxon>
        <taxon>Myida</taxon>
        <taxon>Dreissenoidea</taxon>
        <taxon>Dreissenidae</taxon>
        <taxon>Dreissena</taxon>
    </lineage>
</organism>
<evidence type="ECO:0000313" key="2">
    <source>
        <dbReference type="Proteomes" id="UP000828390"/>
    </source>
</evidence>
<comment type="caution">
    <text evidence="1">The sequence shown here is derived from an EMBL/GenBank/DDBJ whole genome shotgun (WGS) entry which is preliminary data.</text>
</comment>
<dbReference type="AlphaFoldDB" id="A0A9D4KTW0"/>
<accession>A0A9D4KTW0</accession>
<dbReference type="Proteomes" id="UP000828390">
    <property type="component" value="Unassembled WGS sequence"/>
</dbReference>
<proteinExistence type="predicted"/>
<sequence>MMNNFFVEHLQTYARISYSAFQRTTGALAFGMGRLATEKCLSNTWLSGILHRWNDHKTSLKPAALDSIKAKFVTPESVNSYFENIRLAMTLLWLHENRQMS</sequence>